<organism evidence="1 2">
    <name type="scientific">Brevundimonas terrae</name>
    <dbReference type="NCBI Taxonomy" id="363631"/>
    <lineage>
        <taxon>Bacteria</taxon>
        <taxon>Pseudomonadati</taxon>
        <taxon>Pseudomonadota</taxon>
        <taxon>Alphaproteobacteria</taxon>
        <taxon>Caulobacterales</taxon>
        <taxon>Caulobacteraceae</taxon>
        <taxon>Brevundimonas</taxon>
    </lineage>
</organism>
<comment type="caution">
    <text evidence="1">The sequence shown here is derived from an EMBL/GenBank/DDBJ whole genome shotgun (WGS) entry which is preliminary data.</text>
</comment>
<dbReference type="SMART" id="SM00882">
    <property type="entry name" value="CoA_trans"/>
    <property type="match status" value="1"/>
</dbReference>
<dbReference type="InterPro" id="IPR004165">
    <property type="entry name" value="CoA_trans_fam_I"/>
</dbReference>
<dbReference type="EMBL" id="BAAAEJ010000001">
    <property type="protein sequence ID" value="GAA0377719.1"/>
    <property type="molecule type" value="Genomic_DNA"/>
</dbReference>
<protein>
    <submittedName>
        <fullName evidence="1">CoA-transferase</fullName>
    </submittedName>
</protein>
<dbReference type="PANTHER" id="PTHR43293">
    <property type="entry name" value="ACETATE COA-TRANSFERASE YDIF"/>
    <property type="match status" value="1"/>
</dbReference>
<name>A0ABP3HU33_9CAUL</name>
<evidence type="ECO:0000313" key="2">
    <source>
        <dbReference type="Proteomes" id="UP001500791"/>
    </source>
</evidence>
<dbReference type="InterPro" id="IPR037171">
    <property type="entry name" value="NagB/RpiA_transferase-like"/>
</dbReference>
<dbReference type="SUPFAM" id="SSF100950">
    <property type="entry name" value="NagB/RpiA/CoA transferase-like"/>
    <property type="match status" value="1"/>
</dbReference>
<proteinExistence type="predicted"/>
<dbReference type="Gene3D" id="3.40.1080.10">
    <property type="entry name" value="Glutaconate Coenzyme A-transferase"/>
    <property type="match status" value="1"/>
</dbReference>
<accession>A0ABP3HU33</accession>
<dbReference type="PANTHER" id="PTHR43293:SF3">
    <property type="entry name" value="CHOLESTEROL RING-CLEAVING HYDROLASE IPDB SUBUNIT"/>
    <property type="match status" value="1"/>
</dbReference>
<gene>
    <name evidence="1" type="ORF">GCM10009093_01060</name>
</gene>
<reference evidence="2" key="1">
    <citation type="journal article" date="2019" name="Int. J. Syst. Evol. Microbiol.">
        <title>The Global Catalogue of Microorganisms (GCM) 10K type strain sequencing project: providing services to taxonomists for standard genome sequencing and annotation.</title>
        <authorList>
            <consortium name="The Broad Institute Genomics Platform"/>
            <consortium name="The Broad Institute Genome Sequencing Center for Infectious Disease"/>
            <person name="Wu L."/>
            <person name="Ma J."/>
        </authorList>
    </citation>
    <scope>NUCLEOTIDE SEQUENCE [LARGE SCALE GENOMIC DNA]</scope>
    <source>
        <strain evidence="2">JCM 13476</strain>
    </source>
</reference>
<sequence length="273" mass="29809">MTQTTDTYSLIELCIAAGSEAWTHDGEVLATGITLMPRLAAGLAKLTCNPALMLTDGENHFVAEPVPAGPRNGYQPKIEGWMPFARTFDNLWGGKRHAMVVPTQIDRFGQTNISVIGDHAKPKAALLGARGYPGNSISHPNSYFVPTHNTRAFVAGEVDYVCGVGYNPARWPDGKKPRGLDLRRVITDLAVLDFGGKDNAMRVRSLHPGVTFEEVQENTGFALERPDHIPETKAPSAEQLKLIRERLDPHNLRATLIKGNPVGDRRLAKTEAA</sequence>
<dbReference type="Proteomes" id="UP001500791">
    <property type="component" value="Unassembled WGS sequence"/>
</dbReference>
<evidence type="ECO:0000313" key="1">
    <source>
        <dbReference type="EMBL" id="GAA0377719.1"/>
    </source>
</evidence>
<keyword evidence="2" id="KW-1185">Reference proteome</keyword>
<dbReference type="RefSeq" id="WP_167178943.1">
    <property type="nucleotide sequence ID" value="NZ_BAAAEJ010000001.1"/>
</dbReference>